<evidence type="ECO:0000256" key="1">
    <source>
        <dbReference type="ARBA" id="ARBA00006347"/>
    </source>
</evidence>
<reference evidence="9" key="1">
    <citation type="submission" date="2025-08" db="UniProtKB">
        <authorList>
            <consortium name="RefSeq"/>
        </authorList>
    </citation>
    <scope>IDENTIFICATION</scope>
    <source>
        <tissue evidence="9">Entire body</tissue>
    </source>
</reference>
<dbReference type="FunFam" id="3.40.30.10:FF:000107">
    <property type="entry name" value="Protein disulfide-isomerase 5-2"/>
    <property type="match status" value="1"/>
</dbReference>
<keyword evidence="5" id="KW-0472">Membrane</keyword>
<sequence length="301" mass="34728">MKFLQNMGLFLVSVVIISLLSISFSENVLELSENNFERTLDNFKYVMVKFYSPECTNCKALNPVYQEIARKINDIDLASPVKLAEVDATHELSLTQKFKVASYPSLLLFEKGSLKGEYKGTMDPSEILNWLLKQTQILFVIFCHCIIKISVFLYKNYFFFLMMRRNNLLLFFVSLLAVFIGVIICDDTSILELDRDSFQATLRENKFVLVNFYAPWCKYCRDFNPTYQATARKLEELGSSIRLAKVDATIERPLANQYNIKGYPTLVFFKNGVPSDQYGGIRTQKGIVTWLLKKADPYSKE</sequence>
<evidence type="ECO:0000313" key="8">
    <source>
        <dbReference type="Proteomes" id="UP000192223"/>
    </source>
</evidence>
<keyword evidence="5" id="KW-1133">Transmembrane helix</keyword>
<evidence type="ECO:0000256" key="5">
    <source>
        <dbReference type="SAM" id="Phobius"/>
    </source>
</evidence>
<feature type="transmembrane region" description="Helical" evidence="5">
    <location>
        <begin position="166"/>
        <end position="184"/>
    </location>
</feature>
<evidence type="ECO:0000313" key="9">
    <source>
        <dbReference type="RefSeq" id="XP_018322919.1"/>
    </source>
</evidence>
<dbReference type="OrthoDB" id="427280at2759"/>
<dbReference type="GO" id="GO:0006457">
    <property type="term" value="P:protein folding"/>
    <property type="evidence" value="ECO:0007669"/>
    <property type="project" value="TreeGrafter"/>
</dbReference>
<dbReference type="CDD" id="cd02961">
    <property type="entry name" value="PDI_a_family"/>
    <property type="match status" value="2"/>
</dbReference>
<keyword evidence="5" id="KW-0812">Transmembrane</keyword>
<evidence type="ECO:0000256" key="6">
    <source>
        <dbReference type="SAM" id="SignalP"/>
    </source>
</evidence>
<dbReference type="PANTHER" id="PTHR18929:SF240">
    <property type="entry name" value="PROTEIN DISULFIDE-ISOMERASE"/>
    <property type="match status" value="1"/>
</dbReference>
<dbReference type="PANTHER" id="PTHR18929">
    <property type="entry name" value="PROTEIN DISULFIDE ISOMERASE"/>
    <property type="match status" value="1"/>
</dbReference>
<dbReference type="InterPro" id="IPR036249">
    <property type="entry name" value="Thioredoxin-like_sf"/>
</dbReference>
<dbReference type="KEGG" id="apln:108735458"/>
<comment type="similarity">
    <text evidence="1">Belongs to the protein disulfide isomerase family.</text>
</comment>
<protein>
    <submittedName>
        <fullName evidence="9">Probable protein disulfide-isomerase A4</fullName>
    </submittedName>
</protein>
<evidence type="ECO:0000256" key="4">
    <source>
        <dbReference type="ARBA" id="ARBA00023284"/>
    </source>
</evidence>
<feature type="signal peptide" evidence="6">
    <location>
        <begin position="1"/>
        <end position="25"/>
    </location>
</feature>
<evidence type="ECO:0000256" key="2">
    <source>
        <dbReference type="ARBA" id="ARBA00022729"/>
    </source>
</evidence>
<accession>A0A1W4WG67</accession>
<dbReference type="Proteomes" id="UP000192223">
    <property type="component" value="Unplaced"/>
</dbReference>
<dbReference type="GO" id="GO:0003756">
    <property type="term" value="F:protein disulfide isomerase activity"/>
    <property type="evidence" value="ECO:0007669"/>
    <property type="project" value="TreeGrafter"/>
</dbReference>
<keyword evidence="2 6" id="KW-0732">Signal</keyword>
<organism evidence="8 9">
    <name type="scientific">Agrilus planipennis</name>
    <name type="common">Emerald ash borer</name>
    <name type="synonym">Agrilus marcopoli</name>
    <dbReference type="NCBI Taxonomy" id="224129"/>
    <lineage>
        <taxon>Eukaryota</taxon>
        <taxon>Metazoa</taxon>
        <taxon>Ecdysozoa</taxon>
        <taxon>Arthropoda</taxon>
        <taxon>Hexapoda</taxon>
        <taxon>Insecta</taxon>
        <taxon>Pterygota</taxon>
        <taxon>Neoptera</taxon>
        <taxon>Endopterygota</taxon>
        <taxon>Coleoptera</taxon>
        <taxon>Polyphaga</taxon>
        <taxon>Elateriformia</taxon>
        <taxon>Buprestoidea</taxon>
        <taxon>Buprestidae</taxon>
        <taxon>Agrilinae</taxon>
        <taxon>Agrilus</taxon>
    </lineage>
</organism>
<dbReference type="GeneID" id="108735458"/>
<dbReference type="Pfam" id="PF00085">
    <property type="entry name" value="Thioredoxin"/>
    <property type="match status" value="2"/>
</dbReference>
<keyword evidence="8" id="KW-1185">Reference proteome</keyword>
<name>A0A1W4WG67_AGRPL</name>
<evidence type="ECO:0000259" key="7">
    <source>
        <dbReference type="PROSITE" id="PS51352"/>
    </source>
</evidence>
<feature type="chain" id="PRO_5010691650" evidence="6">
    <location>
        <begin position="26"/>
        <end position="301"/>
    </location>
</feature>
<dbReference type="InterPro" id="IPR013766">
    <property type="entry name" value="Thioredoxin_domain"/>
</dbReference>
<dbReference type="GO" id="GO:0005783">
    <property type="term" value="C:endoplasmic reticulum"/>
    <property type="evidence" value="ECO:0007669"/>
    <property type="project" value="TreeGrafter"/>
</dbReference>
<dbReference type="SUPFAM" id="SSF52833">
    <property type="entry name" value="Thioredoxin-like"/>
    <property type="match status" value="2"/>
</dbReference>
<dbReference type="AlphaFoldDB" id="A0A1W4WG67"/>
<feature type="domain" description="Thioredoxin" evidence="7">
    <location>
        <begin position="170"/>
        <end position="296"/>
    </location>
</feature>
<keyword evidence="3" id="KW-1015">Disulfide bond</keyword>
<proteinExistence type="inferred from homology"/>
<dbReference type="Gene3D" id="3.40.30.10">
    <property type="entry name" value="Glutaredoxin"/>
    <property type="match status" value="2"/>
</dbReference>
<gene>
    <name evidence="9" type="primary">LOC108735458</name>
</gene>
<feature type="domain" description="Thioredoxin" evidence="7">
    <location>
        <begin position="18"/>
        <end position="136"/>
    </location>
</feature>
<dbReference type="RefSeq" id="XP_018322919.1">
    <property type="nucleotide sequence ID" value="XM_018467417.1"/>
</dbReference>
<dbReference type="InParanoid" id="A0A1W4WG67"/>
<evidence type="ECO:0000256" key="3">
    <source>
        <dbReference type="ARBA" id="ARBA00023157"/>
    </source>
</evidence>
<dbReference type="PROSITE" id="PS51352">
    <property type="entry name" value="THIOREDOXIN_2"/>
    <property type="match status" value="2"/>
</dbReference>
<dbReference type="STRING" id="224129.A0A1W4WG67"/>
<feature type="transmembrane region" description="Helical" evidence="5">
    <location>
        <begin position="137"/>
        <end position="154"/>
    </location>
</feature>
<keyword evidence="4" id="KW-0676">Redox-active center</keyword>
<dbReference type="PRINTS" id="PR00421">
    <property type="entry name" value="THIOREDOXIN"/>
</dbReference>
<dbReference type="GO" id="GO:0034976">
    <property type="term" value="P:response to endoplasmic reticulum stress"/>
    <property type="evidence" value="ECO:0007669"/>
    <property type="project" value="TreeGrafter"/>
</dbReference>